<gene>
    <name evidence="16" type="ORF">DBRI1063_LOCUS12521</name>
</gene>
<dbReference type="Pfam" id="PF03481">
    <property type="entry name" value="Sua5_C"/>
    <property type="match status" value="1"/>
</dbReference>
<keyword evidence="14" id="KW-1133">Transmembrane helix</keyword>
<dbReference type="SUPFAM" id="SSF55821">
    <property type="entry name" value="YrdC/RibB"/>
    <property type="match status" value="1"/>
</dbReference>
<evidence type="ECO:0000256" key="4">
    <source>
        <dbReference type="ARBA" id="ARBA00015492"/>
    </source>
</evidence>
<dbReference type="GO" id="GO:0005524">
    <property type="term" value="F:ATP binding"/>
    <property type="evidence" value="ECO:0007669"/>
    <property type="project" value="UniProtKB-KW"/>
</dbReference>
<keyword evidence="9" id="KW-0547">Nucleotide-binding</keyword>
<keyword evidence="7" id="KW-0819">tRNA processing</keyword>
<evidence type="ECO:0000256" key="8">
    <source>
        <dbReference type="ARBA" id="ARBA00022695"/>
    </source>
</evidence>
<protein>
    <recommendedName>
        <fullName evidence="4">Threonylcarbamoyl-AMP synthase</fullName>
        <ecNumber evidence="3">2.7.7.87</ecNumber>
    </recommendedName>
    <alternativeName>
        <fullName evidence="11">L-threonylcarbamoyladenylate synthase</fullName>
    </alternativeName>
</protein>
<proteinExistence type="inferred from homology"/>
<dbReference type="InterPro" id="IPR050156">
    <property type="entry name" value="TC-AMP_synthase_SUA5"/>
</dbReference>
<reference evidence="16" key="1">
    <citation type="submission" date="2021-01" db="EMBL/GenBank/DDBJ databases">
        <authorList>
            <person name="Corre E."/>
            <person name="Pelletier E."/>
            <person name="Niang G."/>
            <person name="Scheremetjew M."/>
            <person name="Finn R."/>
            <person name="Kale V."/>
            <person name="Holt S."/>
            <person name="Cochrane G."/>
            <person name="Meng A."/>
            <person name="Brown T."/>
            <person name="Cohen L."/>
        </authorList>
    </citation>
    <scope>NUCLEOTIDE SEQUENCE</scope>
    <source>
        <strain evidence="16">Pop2</strain>
    </source>
</reference>
<evidence type="ECO:0000256" key="2">
    <source>
        <dbReference type="ARBA" id="ARBA00007663"/>
    </source>
</evidence>
<dbReference type="EMBL" id="HBGN01019667">
    <property type="protein sequence ID" value="CAD9332862.1"/>
    <property type="molecule type" value="Transcribed_RNA"/>
</dbReference>
<feature type="domain" description="YrdC-like" evidence="15">
    <location>
        <begin position="120"/>
        <end position="324"/>
    </location>
</feature>
<dbReference type="AlphaFoldDB" id="A0A6U4A2U7"/>
<dbReference type="InterPro" id="IPR005145">
    <property type="entry name" value="Sua5_C"/>
</dbReference>
<dbReference type="Gene3D" id="3.90.870.10">
    <property type="entry name" value="DHBP synthase"/>
    <property type="match status" value="1"/>
</dbReference>
<dbReference type="GO" id="GO:0000049">
    <property type="term" value="F:tRNA binding"/>
    <property type="evidence" value="ECO:0007669"/>
    <property type="project" value="TreeGrafter"/>
</dbReference>
<evidence type="ECO:0000256" key="13">
    <source>
        <dbReference type="SAM" id="MobiDB-lite"/>
    </source>
</evidence>
<feature type="compositionally biased region" description="Basic and acidic residues" evidence="13">
    <location>
        <begin position="307"/>
        <end position="341"/>
    </location>
</feature>
<evidence type="ECO:0000256" key="6">
    <source>
        <dbReference type="ARBA" id="ARBA00022679"/>
    </source>
</evidence>
<keyword evidence="10" id="KW-0067">ATP-binding</keyword>
<keyword evidence="8" id="KW-0548">Nucleotidyltransferase</keyword>
<organism evidence="16">
    <name type="scientific">Ditylum brightwellii</name>
    <dbReference type="NCBI Taxonomy" id="49249"/>
    <lineage>
        <taxon>Eukaryota</taxon>
        <taxon>Sar</taxon>
        <taxon>Stramenopiles</taxon>
        <taxon>Ochrophyta</taxon>
        <taxon>Bacillariophyta</taxon>
        <taxon>Mediophyceae</taxon>
        <taxon>Lithodesmiophycidae</taxon>
        <taxon>Lithodesmiales</taxon>
        <taxon>Lithodesmiaceae</taxon>
        <taxon>Ditylum</taxon>
    </lineage>
</organism>
<keyword evidence="14" id="KW-0812">Transmembrane</keyword>
<feature type="region of interest" description="Disordered" evidence="13">
    <location>
        <begin position="296"/>
        <end position="342"/>
    </location>
</feature>
<dbReference type="PROSITE" id="PS51163">
    <property type="entry name" value="YRDC"/>
    <property type="match status" value="1"/>
</dbReference>
<feature type="transmembrane region" description="Helical" evidence="14">
    <location>
        <begin position="29"/>
        <end position="48"/>
    </location>
</feature>
<sequence length="571" mass="63633">MRLQKKKQQQERQEEFYRHQRIKRGSSSVFYYNSCYCIVFMLLAFLSFSKATPTTALFKRGPCFISFPTATRQHQRQIFKPQLFSTATIENQNMTSSQPTTTTTTPQEKIIQARKVSASAPSLSKCGKRLSQNELVSFPTETVYGLGCHALDKDAIQKVFAAKERPLTDPLIVHVNTYEEARKLWDATATTSVDNKDASLSLEAQALQTLTSAFWPGPLTIVAPAHLPSVPSIIMAGTGYVACRSPAHPIARALIKEAGVPIAAPSANKFGHVSPTRAMHVWDDLKYEDVWIVDPEMTDEEEDENEVDAREEGEDKKRKREENEEEKKGEDTEQQQQEKTKTIVCNVGVESTVVKVEPPSSSSSSSECSKGTITILRHGAISQSDIKSSLGKQNLLQHFDVLSKKQVTRNKSSEQEEEDKIQQKEKEEEETIAHVAPGQTIRHYSPNVLSYMISHARFTSNGNDMNLSSEEVQLISKSVVIDYNGKLKCLKNKALDYRDLSISGDSKEAAASVFEMLRWSECVMGAERVYFPELIVVAPDGGEEVEDDALILAVKDRLTRAASGVVIDTLC</sequence>
<evidence type="ECO:0000256" key="11">
    <source>
        <dbReference type="ARBA" id="ARBA00029774"/>
    </source>
</evidence>
<evidence type="ECO:0000256" key="12">
    <source>
        <dbReference type="ARBA" id="ARBA00048366"/>
    </source>
</evidence>
<evidence type="ECO:0000256" key="5">
    <source>
        <dbReference type="ARBA" id="ARBA00022490"/>
    </source>
</evidence>
<dbReference type="EC" id="2.7.7.87" evidence="3"/>
<dbReference type="GO" id="GO:0003725">
    <property type="term" value="F:double-stranded RNA binding"/>
    <property type="evidence" value="ECO:0007669"/>
    <property type="project" value="InterPro"/>
</dbReference>
<dbReference type="GO" id="GO:0061710">
    <property type="term" value="F:L-threonylcarbamoyladenylate synthase"/>
    <property type="evidence" value="ECO:0007669"/>
    <property type="project" value="UniProtKB-EC"/>
</dbReference>
<accession>A0A6U4A2U7</accession>
<evidence type="ECO:0000256" key="1">
    <source>
        <dbReference type="ARBA" id="ARBA00004496"/>
    </source>
</evidence>
<evidence type="ECO:0000256" key="7">
    <source>
        <dbReference type="ARBA" id="ARBA00022694"/>
    </source>
</evidence>
<evidence type="ECO:0000256" key="14">
    <source>
        <dbReference type="SAM" id="Phobius"/>
    </source>
</evidence>
<comment type="subcellular location">
    <subcellularLocation>
        <location evidence="1">Cytoplasm</location>
    </subcellularLocation>
</comment>
<dbReference type="PANTHER" id="PTHR17490:SF16">
    <property type="entry name" value="THREONYLCARBAMOYL-AMP SYNTHASE"/>
    <property type="match status" value="1"/>
</dbReference>
<keyword evidence="6" id="KW-0808">Transferase</keyword>
<evidence type="ECO:0000256" key="10">
    <source>
        <dbReference type="ARBA" id="ARBA00022840"/>
    </source>
</evidence>
<dbReference type="InterPro" id="IPR038385">
    <property type="entry name" value="Sua5/YwlC_C"/>
</dbReference>
<dbReference type="Pfam" id="PF01300">
    <property type="entry name" value="Sua5_yciO_yrdC"/>
    <property type="match status" value="1"/>
</dbReference>
<comment type="catalytic activity">
    <reaction evidence="12">
        <text>L-threonine + hydrogencarbonate + ATP = L-threonylcarbamoyladenylate + diphosphate + H2O</text>
        <dbReference type="Rhea" id="RHEA:36407"/>
        <dbReference type="ChEBI" id="CHEBI:15377"/>
        <dbReference type="ChEBI" id="CHEBI:17544"/>
        <dbReference type="ChEBI" id="CHEBI:30616"/>
        <dbReference type="ChEBI" id="CHEBI:33019"/>
        <dbReference type="ChEBI" id="CHEBI:57926"/>
        <dbReference type="ChEBI" id="CHEBI:73682"/>
        <dbReference type="EC" id="2.7.7.87"/>
    </reaction>
</comment>
<keyword evidence="5" id="KW-0963">Cytoplasm</keyword>
<dbReference type="Gene3D" id="3.40.50.11030">
    <property type="entry name" value="Threonylcarbamoyl-AMP synthase, C-terminal domain"/>
    <property type="match status" value="1"/>
</dbReference>
<dbReference type="GO" id="GO:0005737">
    <property type="term" value="C:cytoplasm"/>
    <property type="evidence" value="ECO:0007669"/>
    <property type="project" value="UniProtKB-SubCell"/>
</dbReference>
<comment type="similarity">
    <text evidence="2">Belongs to the SUA5 family.</text>
</comment>
<dbReference type="GO" id="GO:0008033">
    <property type="term" value="P:tRNA processing"/>
    <property type="evidence" value="ECO:0007669"/>
    <property type="project" value="UniProtKB-KW"/>
</dbReference>
<evidence type="ECO:0000313" key="16">
    <source>
        <dbReference type="EMBL" id="CAD9332862.1"/>
    </source>
</evidence>
<feature type="region of interest" description="Disordered" evidence="13">
    <location>
        <begin position="406"/>
        <end position="430"/>
    </location>
</feature>
<keyword evidence="14" id="KW-0472">Membrane</keyword>
<dbReference type="InterPro" id="IPR017945">
    <property type="entry name" value="DHBP_synth_RibB-like_a/b_dom"/>
</dbReference>
<evidence type="ECO:0000256" key="3">
    <source>
        <dbReference type="ARBA" id="ARBA00012584"/>
    </source>
</evidence>
<name>A0A6U4A2U7_9STRA</name>
<evidence type="ECO:0000256" key="9">
    <source>
        <dbReference type="ARBA" id="ARBA00022741"/>
    </source>
</evidence>
<dbReference type="InterPro" id="IPR006070">
    <property type="entry name" value="Sua5-like_dom"/>
</dbReference>
<evidence type="ECO:0000259" key="15">
    <source>
        <dbReference type="PROSITE" id="PS51163"/>
    </source>
</evidence>
<dbReference type="GO" id="GO:0006450">
    <property type="term" value="P:regulation of translational fidelity"/>
    <property type="evidence" value="ECO:0007669"/>
    <property type="project" value="TreeGrafter"/>
</dbReference>
<dbReference type="PANTHER" id="PTHR17490">
    <property type="entry name" value="SUA5"/>
    <property type="match status" value="1"/>
</dbReference>
<feature type="compositionally biased region" description="Acidic residues" evidence="13">
    <location>
        <begin position="296"/>
        <end position="306"/>
    </location>
</feature>